<keyword evidence="3 5" id="KW-0807">Transducer</keyword>
<comment type="caution">
    <text evidence="10">The sequence shown here is derived from an EMBL/GenBank/DDBJ whole genome shotgun (WGS) entry which is preliminary data.</text>
</comment>
<dbReference type="GO" id="GO:0007165">
    <property type="term" value="P:signal transduction"/>
    <property type="evidence" value="ECO:0007669"/>
    <property type="project" value="UniProtKB-KW"/>
</dbReference>
<proteinExistence type="inferred from homology"/>
<keyword evidence="6" id="KW-0472">Membrane</keyword>
<dbReference type="PROSITE" id="PS50885">
    <property type="entry name" value="HAMP"/>
    <property type="match status" value="1"/>
</dbReference>
<evidence type="ECO:0000259" key="7">
    <source>
        <dbReference type="PROSITE" id="PS50111"/>
    </source>
</evidence>
<evidence type="ECO:0000259" key="9">
    <source>
        <dbReference type="PROSITE" id="PS50885"/>
    </source>
</evidence>
<dbReference type="SUPFAM" id="SSF58104">
    <property type="entry name" value="Methyl-accepting chemotaxis protein (MCP) signaling domain"/>
    <property type="match status" value="1"/>
</dbReference>
<protein>
    <submittedName>
        <fullName evidence="10">HAMP domain-containing protein</fullName>
    </submittedName>
</protein>
<dbReference type="GO" id="GO:0006935">
    <property type="term" value="P:chemotaxis"/>
    <property type="evidence" value="ECO:0007669"/>
    <property type="project" value="InterPro"/>
</dbReference>
<dbReference type="PANTHER" id="PTHR32089:SF112">
    <property type="entry name" value="LYSOZYME-LIKE PROTEIN-RELATED"/>
    <property type="match status" value="1"/>
</dbReference>
<dbReference type="InterPro" id="IPR000727">
    <property type="entry name" value="T_SNARE_dom"/>
</dbReference>
<evidence type="ECO:0000256" key="5">
    <source>
        <dbReference type="PROSITE-ProRule" id="PRU00284"/>
    </source>
</evidence>
<comment type="similarity">
    <text evidence="4">Belongs to the methyl-accepting chemotaxis (MCP) protein family.</text>
</comment>
<dbReference type="Gene3D" id="1.10.287.950">
    <property type="entry name" value="Methyl-accepting chemotaxis protein"/>
    <property type="match status" value="1"/>
</dbReference>
<evidence type="ECO:0000313" key="10">
    <source>
        <dbReference type="EMBL" id="MTV29426.1"/>
    </source>
</evidence>
<evidence type="ECO:0000313" key="11">
    <source>
        <dbReference type="Proteomes" id="UP000439113"/>
    </source>
</evidence>
<feature type="transmembrane region" description="Helical" evidence="6">
    <location>
        <begin position="193"/>
        <end position="214"/>
    </location>
</feature>
<evidence type="ECO:0000259" key="8">
    <source>
        <dbReference type="PROSITE" id="PS50192"/>
    </source>
</evidence>
<dbReference type="GO" id="GO:0005886">
    <property type="term" value="C:plasma membrane"/>
    <property type="evidence" value="ECO:0007669"/>
    <property type="project" value="UniProtKB-SubCell"/>
</dbReference>
<dbReference type="PRINTS" id="PR00260">
    <property type="entry name" value="CHEMTRNSDUCR"/>
</dbReference>
<feature type="domain" description="Methyl-accepting transducer" evidence="7">
    <location>
        <begin position="302"/>
        <end position="545"/>
    </location>
</feature>
<dbReference type="InterPro" id="IPR024478">
    <property type="entry name" value="HlyB_4HB_MCP"/>
</dbReference>
<feature type="domain" description="HAMP" evidence="9">
    <location>
        <begin position="215"/>
        <end position="268"/>
    </location>
</feature>
<comment type="subcellular location">
    <subcellularLocation>
        <location evidence="1">Cell inner membrane</location>
        <topology evidence="1">Multi-pass membrane protein</topology>
    </subcellularLocation>
</comment>
<dbReference type="Pfam" id="PF00672">
    <property type="entry name" value="HAMP"/>
    <property type="match status" value="1"/>
</dbReference>
<keyword evidence="6" id="KW-1133">Transmembrane helix</keyword>
<name>A0A6N8DI70_RHOAC</name>
<dbReference type="AlphaFoldDB" id="A0A6N8DI70"/>
<dbReference type="InterPro" id="IPR004089">
    <property type="entry name" value="MCPsignal_dom"/>
</dbReference>
<keyword evidence="2" id="KW-0997">Cell inner membrane</keyword>
<dbReference type="EMBL" id="WNKS01000001">
    <property type="protein sequence ID" value="MTV29426.1"/>
    <property type="molecule type" value="Genomic_DNA"/>
</dbReference>
<evidence type="ECO:0000256" key="6">
    <source>
        <dbReference type="SAM" id="Phobius"/>
    </source>
</evidence>
<dbReference type="GO" id="GO:0004888">
    <property type="term" value="F:transmembrane signaling receptor activity"/>
    <property type="evidence" value="ECO:0007669"/>
    <property type="project" value="InterPro"/>
</dbReference>
<dbReference type="SMART" id="SM00283">
    <property type="entry name" value="MA"/>
    <property type="match status" value="1"/>
</dbReference>
<evidence type="ECO:0000256" key="2">
    <source>
        <dbReference type="ARBA" id="ARBA00022519"/>
    </source>
</evidence>
<dbReference type="InterPro" id="IPR004090">
    <property type="entry name" value="Chemotax_Me-accpt_rcpt"/>
</dbReference>
<evidence type="ECO:0000256" key="3">
    <source>
        <dbReference type="ARBA" id="ARBA00023224"/>
    </source>
</evidence>
<dbReference type="InterPro" id="IPR003660">
    <property type="entry name" value="HAMP_dom"/>
</dbReference>
<dbReference type="PANTHER" id="PTHR32089">
    <property type="entry name" value="METHYL-ACCEPTING CHEMOTAXIS PROTEIN MCPB"/>
    <property type="match status" value="1"/>
</dbReference>
<feature type="domain" description="T-SNARE coiled-coil homology" evidence="8">
    <location>
        <begin position="461"/>
        <end position="523"/>
    </location>
</feature>
<dbReference type="OrthoDB" id="9814202at2"/>
<dbReference type="Pfam" id="PF00015">
    <property type="entry name" value="MCPsignal"/>
    <property type="match status" value="1"/>
</dbReference>
<dbReference type="PROSITE" id="PS50192">
    <property type="entry name" value="T_SNARE"/>
    <property type="match status" value="1"/>
</dbReference>
<dbReference type="Pfam" id="PF12729">
    <property type="entry name" value="4HB_MCP_1"/>
    <property type="match status" value="1"/>
</dbReference>
<keyword evidence="6" id="KW-0812">Transmembrane</keyword>
<sequence length="565" mass="59234">MNAWRDMKIGAKIVAALAALLLLAAAVGGAAFVQMSEMNARAAEIRDNWLPSVARLADIRVGMARLYRAQSDLLVATAIQSGQTEAQAMLDQTMQEVEQAYQGYKPLITPNSEDVILMKQFAQIWSEIRDAQQRLRDVAQKGDATGAVKIYRDELAPLRLKMGEVLVKDSAFNEDGGKKSAAAGEAAYNSAKLVLAVVLLLAAGLGVLAALALIGGVSRPLGRATEAVDTLARGDLNVEIVDDGRKDEVGALMKALAVFKAKMLQARTLEAEAAASQARAREQRRAEALTLANEFDRNVNSIVAEVAKAAAEFQGAARILSDSAVETASQAKVVAEASESSSANIGSVASATEQLTYSVQEINGQVDQSRQIASESATQAEKTDAQMRELAVAAEKIGGIVSLISDIAGQTNMLALNATIEAARAGEAGRGFNVVAQEVKSLAEQTTKATSEIAGQIGDIQATAQRAAQNISAIVRTTEETNRVAQTIAAAVSQQGEATSEIARNVQQASKGAQAVTENIGGVLSAAQHSSAASTQMLASAQTLSQQSDRLRSEVDSFLASVRAA</sequence>
<gene>
    <name evidence="10" type="ORF">GJ654_00305</name>
</gene>
<dbReference type="CDD" id="cd06225">
    <property type="entry name" value="HAMP"/>
    <property type="match status" value="1"/>
</dbReference>
<organism evidence="10 11">
    <name type="scientific">Rhodoblastus acidophilus</name>
    <name type="common">Rhodopseudomonas acidophila</name>
    <dbReference type="NCBI Taxonomy" id="1074"/>
    <lineage>
        <taxon>Bacteria</taxon>
        <taxon>Pseudomonadati</taxon>
        <taxon>Pseudomonadota</taxon>
        <taxon>Alphaproteobacteria</taxon>
        <taxon>Hyphomicrobiales</taxon>
        <taxon>Rhodoblastaceae</taxon>
        <taxon>Rhodoblastus</taxon>
    </lineage>
</organism>
<accession>A0A6N8DI70</accession>
<keyword evidence="2" id="KW-1003">Cell membrane</keyword>
<dbReference type="PROSITE" id="PS50111">
    <property type="entry name" value="CHEMOTAXIS_TRANSDUC_2"/>
    <property type="match status" value="1"/>
</dbReference>
<evidence type="ECO:0000256" key="1">
    <source>
        <dbReference type="ARBA" id="ARBA00004429"/>
    </source>
</evidence>
<dbReference type="Gene3D" id="6.10.340.10">
    <property type="match status" value="1"/>
</dbReference>
<evidence type="ECO:0000256" key="4">
    <source>
        <dbReference type="ARBA" id="ARBA00029447"/>
    </source>
</evidence>
<dbReference type="Proteomes" id="UP000439113">
    <property type="component" value="Unassembled WGS sequence"/>
</dbReference>
<dbReference type="SMART" id="SM00304">
    <property type="entry name" value="HAMP"/>
    <property type="match status" value="1"/>
</dbReference>
<dbReference type="RefSeq" id="WP_155444101.1">
    <property type="nucleotide sequence ID" value="NZ_JAOQNR010000001.1"/>
</dbReference>
<reference evidence="10 11" key="1">
    <citation type="submission" date="2019-11" db="EMBL/GenBank/DDBJ databases">
        <title>Whole-genome sequence of a Rhodoblastus acidophilus DSM 142.</title>
        <authorList>
            <person name="Kyndt J.A."/>
            <person name="Meyer T.E."/>
        </authorList>
    </citation>
    <scope>NUCLEOTIDE SEQUENCE [LARGE SCALE GENOMIC DNA]</scope>
    <source>
        <strain evidence="10 11">DSM 142</strain>
    </source>
</reference>